<keyword evidence="3" id="KW-1185">Reference proteome</keyword>
<dbReference type="InterPro" id="IPR019405">
    <property type="entry name" value="Lactonase_7-beta_prop"/>
</dbReference>
<dbReference type="Proteomes" id="UP001199044">
    <property type="component" value="Unassembled WGS sequence"/>
</dbReference>
<dbReference type="SUPFAM" id="SSF51004">
    <property type="entry name" value="C-terminal (heme d1) domain of cytochrome cd1-nitrite reductase"/>
    <property type="match status" value="1"/>
</dbReference>
<dbReference type="Pfam" id="PF10282">
    <property type="entry name" value="Lactonase"/>
    <property type="match status" value="1"/>
</dbReference>
<proteinExistence type="predicted"/>
<dbReference type="InterPro" id="IPR015943">
    <property type="entry name" value="WD40/YVTN_repeat-like_dom_sf"/>
</dbReference>
<dbReference type="PANTHER" id="PTHR47197">
    <property type="entry name" value="PROTEIN NIRF"/>
    <property type="match status" value="1"/>
</dbReference>
<dbReference type="EMBL" id="JAIWIU010000158">
    <property type="protein sequence ID" value="MCA2018228.1"/>
    <property type="molecule type" value="Genomic_DNA"/>
</dbReference>
<sequence length="355" mass="37535">MLKTAPKRSLAALAIMALFAVSSSVSATELVDQQSPVSAGKNVYQTVYGPKSDSVYVAAAGGEQGEIHVFQGHSLTAKPIITMQDKPLGLAIDEQDNILFTGNTFNGSVTKIDLNSGKVLANLVVSKPAPKGTPRDQMPPMVHGVLFQAKGDVIYVTGAAKNGVVWKVDAKSFTVVETIKGVGAVPTGMALDESTGLLYVTAHSSNQLTVIDTDTDKVVKTISVGQHPLSIAINSQSHQAYVANSKDNTVSVINLSNGDTVQVISVGEFPVDVNVDPAMNRLFVANRSSGTVQVFNTKNFALEETLHPGLHPNTLAIDTVHHQAYVTSKGLSRHEKTMPEGIVNNAADVITPLTK</sequence>
<feature type="chain" id="PRO_5046504802" evidence="1">
    <location>
        <begin position="28"/>
        <end position="355"/>
    </location>
</feature>
<comment type="caution">
    <text evidence="2">The sequence shown here is derived from an EMBL/GenBank/DDBJ whole genome shotgun (WGS) entry which is preliminary data.</text>
</comment>
<evidence type="ECO:0000313" key="3">
    <source>
        <dbReference type="Proteomes" id="UP001199044"/>
    </source>
</evidence>
<reference evidence="3" key="1">
    <citation type="submission" date="2023-07" db="EMBL/GenBank/DDBJ databases">
        <title>Molecular identification of indigenous halophilic bacteria isolated from red sea cost, biodegradation of synthetic dyes and assessment of degraded metabolite toxicity.</title>
        <authorList>
            <person name="Chaieb K."/>
            <person name="Altayb H.N."/>
        </authorList>
    </citation>
    <scope>NUCLEOTIDE SEQUENCE [LARGE SCALE GENOMIC DNA]</scope>
    <source>
        <strain evidence="3">K20</strain>
    </source>
</reference>
<dbReference type="Gene3D" id="2.130.10.10">
    <property type="entry name" value="YVTN repeat-like/Quinoprotein amine dehydrogenase"/>
    <property type="match status" value="1"/>
</dbReference>
<gene>
    <name evidence="2" type="ORF">LDJ79_19060</name>
</gene>
<keyword evidence="1" id="KW-0732">Signal</keyword>
<dbReference type="PANTHER" id="PTHR47197:SF3">
    <property type="entry name" value="DIHYDRO-HEME D1 DEHYDROGENASE"/>
    <property type="match status" value="1"/>
</dbReference>
<dbReference type="InterPro" id="IPR051200">
    <property type="entry name" value="Host-pathogen_enzymatic-act"/>
</dbReference>
<protein>
    <submittedName>
        <fullName evidence="2">YncE family protein</fullName>
    </submittedName>
</protein>
<organism evidence="2 3">
    <name type="scientific">Vibrio tritonius</name>
    <dbReference type="NCBI Taxonomy" id="1435069"/>
    <lineage>
        <taxon>Bacteria</taxon>
        <taxon>Pseudomonadati</taxon>
        <taxon>Pseudomonadota</taxon>
        <taxon>Gammaproteobacteria</taxon>
        <taxon>Vibrionales</taxon>
        <taxon>Vibrionaceae</taxon>
        <taxon>Vibrio</taxon>
    </lineage>
</organism>
<feature type="signal peptide" evidence="1">
    <location>
        <begin position="1"/>
        <end position="27"/>
    </location>
</feature>
<accession>A0ABS7YRB1</accession>
<evidence type="ECO:0000256" key="1">
    <source>
        <dbReference type="SAM" id="SignalP"/>
    </source>
</evidence>
<name>A0ABS7YRB1_9VIBR</name>
<dbReference type="RefSeq" id="WP_225251720.1">
    <property type="nucleotide sequence ID" value="NZ_JAIWIU010000158.1"/>
</dbReference>
<dbReference type="InterPro" id="IPR011964">
    <property type="entry name" value="YVTN_b-propeller_repeat"/>
</dbReference>
<dbReference type="InterPro" id="IPR011048">
    <property type="entry name" value="Haem_d1_sf"/>
</dbReference>
<dbReference type="NCBIfam" id="TIGR02276">
    <property type="entry name" value="beta_rpt_yvtn"/>
    <property type="match status" value="1"/>
</dbReference>
<evidence type="ECO:0000313" key="2">
    <source>
        <dbReference type="EMBL" id="MCA2018228.1"/>
    </source>
</evidence>